<dbReference type="InterPro" id="IPR013083">
    <property type="entry name" value="Znf_RING/FYVE/PHD"/>
</dbReference>
<feature type="region of interest" description="Disordered" evidence="6">
    <location>
        <begin position="2310"/>
        <end position="2342"/>
    </location>
</feature>
<feature type="compositionally biased region" description="Low complexity" evidence="6">
    <location>
        <begin position="1294"/>
        <end position="1305"/>
    </location>
</feature>
<dbReference type="InterPro" id="IPR058210">
    <property type="entry name" value="SACS/Nov_dom"/>
</dbReference>
<evidence type="ECO:0000313" key="8">
    <source>
        <dbReference type="EMBL" id="CAL5218462.1"/>
    </source>
</evidence>
<proteinExistence type="predicted"/>
<gene>
    <name evidence="8" type="primary">g144</name>
    <name evidence="8" type="ORF">VP750_LOCUS121</name>
</gene>
<evidence type="ECO:0000256" key="6">
    <source>
        <dbReference type="SAM" id="MobiDB-lite"/>
    </source>
</evidence>
<evidence type="ECO:0000256" key="1">
    <source>
        <dbReference type="ARBA" id="ARBA00022723"/>
    </source>
</evidence>
<organism evidence="8 9">
    <name type="scientific">Coccomyxa viridis</name>
    <dbReference type="NCBI Taxonomy" id="1274662"/>
    <lineage>
        <taxon>Eukaryota</taxon>
        <taxon>Viridiplantae</taxon>
        <taxon>Chlorophyta</taxon>
        <taxon>core chlorophytes</taxon>
        <taxon>Trebouxiophyceae</taxon>
        <taxon>Trebouxiophyceae incertae sedis</taxon>
        <taxon>Coccomyxaceae</taxon>
        <taxon>Coccomyxa</taxon>
    </lineage>
</organism>
<reference evidence="8 9" key="1">
    <citation type="submission" date="2024-06" db="EMBL/GenBank/DDBJ databases">
        <authorList>
            <person name="Kraege A."/>
            <person name="Thomma B."/>
        </authorList>
    </citation>
    <scope>NUCLEOTIDE SEQUENCE [LARGE SCALE GENOMIC DNA]</scope>
</reference>
<name>A0ABP1FLN6_9CHLO</name>
<dbReference type="PANTHER" id="PTHR15600">
    <property type="entry name" value="SACSIN"/>
    <property type="match status" value="1"/>
</dbReference>
<evidence type="ECO:0000256" key="5">
    <source>
        <dbReference type="SAM" id="Coils"/>
    </source>
</evidence>
<dbReference type="Gene3D" id="3.30.40.10">
    <property type="entry name" value="Zinc/RING finger domain, C3HC4 (zinc finger)"/>
    <property type="match status" value="1"/>
</dbReference>
<evidence type="ECO:0000256" key="3">
    <source>
        <dbReference type="ARBA" id="ARBA00022833"/>
    </source>
</evidence>
<evidence type="ECO:0000256" key="4">
    <source>
        <dbReference type="PROSITE-ProRule" id="PRU00175"/>
    </source>
</evidence>
<dbReference type="InterPro" id="IPR001841">
    <property type="entry name" value="Znf_RING"/>
</dbReference>
<feature type="compositionally biased region" description="Basic and acidic residues" evidence="6">
    <location>
        <begin position="1318"/>
        <end position="1330"/>
    </location>
</feature>
<sequence>MTPCVADVVKGLIKLGLRTEVTPAALLDAAQGLHDAAEPTEEHSTRAAALLHQLNTLAAQGSGGLVHDTAGTADDLAKLQQLCWCPVLMAPPSPDMPFSPPSSPLAPPKLARPAGDAWLCSGSLRLLSGDVNSALGGLLGWQEPLSVSTLGTQLVELGKLHPEVKESDTRQLLEDAAVDIYSRLLASLQTPDGEALVMIMANSACIWTGSGFAPASRVVSNLPEDLTPWIYPVPSCLEPFAALLLCLGVAEELNAAHCQAALAAMKEKAAASALGDKDFQLALKLARRLAGFRTQRHQGPPGVVWVPDATRKMTQATACFFNDAAWLNAVDLRMVHPDIDNSTAEVNTDMTAVLPCEDAARIAGKLEAQAELGPMRMLYDIAEVIEACGGSHMEVHLDCRQHRNESLLLPGLGAHQGPAICIKLPGIQLSTEEVGQLLCPSSPYKLRGWACRGGRGLMGCMHFSDIIKSLTGDSLCIWDPQGRSLSKPSAAGHEYKCTGGNAQLVDQFPDQFACWDFGGMDVRKTMHSTLIRLPLRTEAMAETSSLSKAVWTVEQAEKAVQEFAAGASKAMLFMRHLSAVALWQWPEGSTSPAPLHHVELREGWPRDRAPAQRLPFDEDQWRRKFLKSIIGHLGKAQNARRVIKLTEHAMDGKESFQRLWLVSAVTLMGNAHRIATDPNNARLSLSPTVAVAICLQQSRQLEVAPQGGLLGPLPLYFGLPEDSAQHRYLSKLPFVAYATFALDHSGWPWHERSSERAPLAAIDFNAEMLSGIAVAWGEACDCLQDLPRQSTSAYRLLPEQLYDIIPKAESIAEDAQGQSDAQLSTRIAKEVCHAAASKAMWQLRGGRLVQLRDGCFLQDASNQLGPAALDLIQTTMPVFNAPWHVKEALEAAGVPQLTSTTPSRLRELLKRGFRRNTLELHVMEAAQLFLYCMLDVEAVFNAYACFEEYTSGSSEASAAHEALAALVHKFPAEAKELGQRLLAAVKPNQTASASATPAAEPSGSAPLAAVPAHSVASMGVDSMKADLISTADRLLRELEGVPIPNAPGQIVALGSVRLYVAPADAPMGHLDVLPNTPKLWQSLTHELVRPVLAQVLRVLPVCGAAFNDVLQIRRLSLVMLDSPSRGHLEHVLGKNWCVGTSAVKSHINQWPRALEPLWNLLLAVHNGEASDWDGLARWYLIPCSSGPKQAMVRISHRGLVFCPRYESHQESPAESTASPRSFPVAVEDSLSTQRSSSVIPEVSFGEFISAPGEEAEANDESTAESSLAPDLASAQAAQLAERSSVPEHSSASDAAQQPVQQAEQESGAVNVDQAARSAAERSADAQHESGRSGPEATSNGALSASAREAISAAGHSASNAEQTAPPHGALEDASDSQDSSSTHAASTAQVQRAESGAYEGARVVIHLPPADISATPSTHALPRERLAQPWDGLLPFLQDLGLPVLDKGYSHLAHVCALEQPTEQDSVVHKLLQCRKAGLFDAQSMSAGQRSFLFDYLCEYVPETSDVEARTFVRNLPILPTFNEARRRPAQDALVCSQELLSTLVGDITLLPESLLASLARYEEGQGAFFAWLLVAPLTEGQLLQRVLLPNFDAVPQKTVLDRVLQAGAWKTEAELRTALAAISFVPRGSAEGGSCRADQLYDPSVPLFRDVFKHRPGVFPSEDFASPEWLELLRLLGLKKDLNQATFRACAEQVETWELADMAPEQKAEALVTARQLVQELANNPSLQGTSLYHAVRDIAFVPASLGVPGSREAAPKLATFSEAVLPKDWPLAFLAAPVLEEACVPPPFAWPALKLRSPPVLTTVLRHAQHLSRDAGQSVLASWPAQAMPPEAACGKVLEYLNSQGLNAAQQRELQSIALVPVANNTRLLPPERLFLRLRDNLTPFAYELPAAFTAHTGVLQELGMKQEPTASDLVKLVVGVKDTIGSGPFNVNELLAMLRLLRYVCSHKDAELARLVKRAHGRGQIMVPDSYCCLVATSACVHTHNCPPQLLARAAASVVCVHPQLPEDVCRLLGIPPLQEVVSETVDVKQPLVYVDALDWLECKAVQALLKHPAFVEALHTLLKPYSRAVPALVMPIQELARKMNAAAGQLCFVQRCYTRLSFSDSRAVRAQSQSLVQVYEFQDAQSGMLCVAQPPQGVSAASLVASALSWALGSPLRLPLEPLLTCNPDSLPRLQQTLFGAGDGQNGYNLMDLERAGQLGSSLLATDMELLQVKPLRPFAAGEMCAFKEALTPAQAAAAAAHRRAGTTDDDGVSGLCYGRVARDARPEPGTGIFRVSVEVAEGQFRDMLSTDIYSFRSASPAQSAARGTAGNAYGGTAPESAETEAAQDPDSTLSPPTVARLVSPTEVSGAVADLLKAAGMPLDLERQELLQQSLAMQQQVKDAQEELAKQAQAMEELQKEGEAVKEGYRCRICLTNDVDAVMTQCGHALCWTCASGCTNRCPFCRTQSFYIRMFR</sequence>
<comment type="caution">
    <text evidence="8">The sequence shown here is derived from an EMBL/GenBank/DDBJ whole genome shotgun (WGS) entry which is preliminary data.</text>
</comment>
<dbReference type="Pfam" id="PF25794">
    <property type="entry name" value="SACS"/>
    <property type="match status" value="1"/>
</dbReference>
<dbReference type="Pfam" id="PF13920">
    <property type="entry name" value="zf-C3HC4_3"/>
    <property type="match status" value="1"/>
</dbReference>
<feature type="compositionally biased region" description="Polar residues" evidence="6">
    <location>
        <begin position="1376"/>
        <end position="1392"/>
    </location>
</feature>
<dbReference type="PROSITE" id="PS50089">
    <property type="entry name" value="ZF_RING_2"/>
    <property type="match status" value="1"/>
</dbReference>
<dbReference type="PANTHER" id="PTHR15600:SF42">
    <property type="entry name" value="SACSIN"/>
    <property type="match status" value="1"/>
</dbReference>
<accession>A0ABP1FLN6</accession>
<feature type="region of interest" description="Disordered" evidence="6">
    <location>
        <begin position="1252"/>
        <end position="1393"/>
    </location>
</feature>
<keyword evidence="3" id="KW-0862">Zinc</keyword>
<dbReference type="PROSITE" id="PS00518">
    <property type="entry name" value="ZF_RING_1"/>
    <property type="match status" value="1"/>
</dbReference>
<dbReference type="EMBL" id="CAXHTA020000001">
    <property type="protein sequence ID" value="CAL5218462.1"/>
    <property type="molecule type" value="Genomic_DNA"/>
</dbReference>
<dbReference type="SMART" id="SM00184">
    <property type="entry name" value="RING"/>
    <property type="match status" value="1"/>
</dbReference>
<evidence type="ECO:0000259" key="7">
    <source>
        <dbReference type="PROSITE" id="PS50089"/>
    </source>
</evidence>
<evidence type="ECO:0000313" key="9">
    <source>
        <dbReference type="Proteomes" id="UP001497392"/>
    </source>
</evidence>
<keyword evidence="2 4" id="KW-0863">Zinc-finger</keyword>
<feature type="domain" description="RING-type" evidence="7">
    <location>
        <begin position="2415"/>
        <end position="2450"/>
    </location>
</feature>
<dbReference type="CDD" id="cd16449">
    <property type="entry name" value="RING-HC"/>
    <property type="match status" value="1"/>
</dbReference>
<dbReference type="InterPro" id="IPR052972">
    <property type="entry name" value="Sacsin_chaperone_reg"/>
</dbReference>
<dbReference type="InterPro" id="IPR017907">
    <property type="entry name" value="Znf_RING_CS"/>
</dbReference>
<evidence type="ECO:0000256" key="2">
    <source>
        <dbReference type="ARBA" id="ARBA00022771"/>
    </source>
</evidence>
<feature type="coiled-coil region" evidence="5">
    <location>
        <begin position="2371"/>
        <end position="2405"/>
    </location>
</feature>
<dbReference type="SUPFAM" id="SSF57850">
    <property type="entry name" value="RING/U-box"/>
    <property type="match status" value="1"/>
</dbReference>
<protein>
    <submittedName>
        <fullName evidence="8">G144 protein</fullName>
    </submittedName>
</protein>
<keyword evidence="5" id="KW-0175">Coiled coil</keyword>
<keyword evidence="1" id="KW-0479">Metal-binding</keyword>
<dbReference type="Proteomes" id="UP001497392">
    <property type="component" value="Unassembled WGS sequence"/>
</dbReference>
<feature type="compositionally biased region" description="Acidic residues" evidence="6">
    <location>
        <begin position="1253"/>
        <end position="1262"/>
    </location>
</feature>
<keyword evidence="9" id="KW-1185">Reference proteome</keyword>